<keyword evidence="1 7" id="KW-0963">Cytoplasm</keyword>
<keyword evidence="3 7" id="KW-0489">Methyltransferase</keyword>
<dbReference type="Pfam" id="PF00398">
    <property type="entry name" value="RrnaAD"/>
    <property type="match status" value="1"/>
</dbReference>
<organism evidence="10 11">
    <name type="scientific">Desulfocurvibacter africanus PCS</name>
    <dbReference type="NCBI Taxonomy" id="1262666"/>
    <lineage>
        <taxon>Bacteria</taxon>
        <taxon>Pseudomonadati</taxon>
        <taxon>Thermodesulfobacteriota</taxon>
        <taxon>Desulfovibrionia</taxon>
        <taxon>Desulfovibrionales</taxon>
        <taxon>Desulfovibrionaceae</taxon>
        <taxon>Desulfocurvibacter</taxon>
    </lineage>
</organism>
<proteinExistence type="inferred from homology"/>
<protein>
    <recommendedName>
        <fullName evidence="7">Ribosomal RNA small subunit methyltransferase A</fullName>
        <ecNumber evidence="7">2.1.1.182</ecNumber>
    </recommendedName>
    <alternativeName>
        <fullName evidence="7">16S rRNA (adenine(1518)-N(6)/adenine(1519)-N(6))-dimethyltransferase</fullName>
    </alternativeName>
    <alternativeName>
        <fullName evidence="7">16S rRNA dimethyladenosine transferase</fullName>
    </alternativeName>
    <alternativeName>
        <fullName evidence="7">16S rRNA dimethylase</fullName>
    </alternativeName>
    <alternativeName>
        <fullName evidence="7">S-adenosylmethionine-6-N', N'-adenosyl(rRNA) dimethyltransferase</fullName>
    </alternativeName>
</protein>
<dbReference type="CDD" id="cd02440">
    <property type="entry name" value="AdoMet_MTases"/>
    <property type="match status" value="1"/>
</dbReference>
<feature type="binding site" evidence="7 8">
    <location>
        <position position="44"/>
    </location>
    <ligand>
        <name>S-adenosyl-L-methionine</name>
        <dbReference type="ChEBI" id="CHEBI:59789"/>
    </ligand>
</feature>
<dbReference type="InterPro" id="IPR020598">
    <property type="entry name" value="rRNA_Ade_methylase_Trfase_N"/>
</dbReference>
<comment type="similarity">
    <text evidence="7">Belongs to the class I-like SAM-binding methyltransferase superfamily. rRNA adenine N(6)-methyltransferase family. RsmA subfamily.</text>
</comment>
<dbReference type="EC" id="2.1.1.182" evidence="7"/>
<dbReference type="InterPro" id="IPR011530">
    <property type="entry name" value="rRNA_adenine_dimethylase"/>
</dbReference>
<name>M5PXI2_DESAF</name>
<dbReference type="GO" id="GO:0005829">
    <property type="term" value="C:cytosol"/>
    <property type="evidence" value="ECO:0007669"/>
    <property type="project" value="TreeGrafter"/>
</dbReference>
<evidence type="ECO:0000256" key="1">
    <source>
        <dbReference type="ARBA" id="ARBA00022490"/>
    </source>
</evidence>
<dbReference type="PROSITE" id="PS51689">
    <property type="entry name" value="SAM_RNA_A_N6_MT"/>
    <property type="match status" value="1"/>
</dbReference>
<dbReference type="InterPro" id="IPR029063">
    <property type="entry name" value="SAM-dependent_MTases_sf"/>
</dbReference>
<evidence type="ECO:0000313" key="10">
    <source>
        <dbReference type="EMBL" id="EMG38764.1"/>
    </source>
</evidence>
<dbReference type="PROSITE" id="PS01131">
    <property type="entry name" value="RRNA_A_DIMETH"/>
    <property type="match status" value="1"/>
</dbReference>
<dbReference type="InterPro" id="IPR001737">
    <property type="entry name" value="KsgA/Erm"/>
</dbReference>
<dbReference type="PANTHER" id="PTHR11727">
    <property type="entry name" value="DIMETHYLADENOSINE TRANSFERASE"/>
    <property type="match status" value="1"/>
</dbReference>
<dbReference type="Gene3D" id="3.40.50.150">
    <property type="entry name" value="Vaccinia Virus protein VP39"/>
    <property type="match status" value="1"/>
</dbReference>
<comment type="catalytic activity">
    <reaction evidence="7">
        <text>adenosine(1518)/adenosine(1519) in 16S rRNA + 4 S-adenosyl-L-methionine = N(6)-dimethyladenosine(1518)/N(6)-dimethyladenosine(1519) in 16S rRNA + 4 S-adenosyl-L-homocysteine + 4 H(+)</text>
        <dbReference type="Rhea" id="RHEA:19609"/>
        <dbReference type="Rhea" id="RHEA-COMP:10232"/>
        <dbReference type="Rhea" id="RHEA-COMP:10233"/>
        <dbReference type="ChEBI" id="CHEBI:15378"/>
        <dbReference type="ChEBI" id="CHEBI:57856"/>
        <dbReference type="ChEBI" id="CHEBI:59789"/>
        <dbReference type="ChEBI" id="CHEBI:74411"/>
        <dbReference type="ChEBI" id="CHEBI:74493"/>
        <dbReference type="EC" id="2.1.1.182"/>
    </reaction>
</comment>
<feature type="binding site" evidence="7 8">
    <location>
        <position position="19"/>
    </location>
    <ligand>
        <name>S-adenosyl-L-methionine</name>
        <dbReference type="ChEBI" id="CHEBI:59789"/>
    </ligand>
</feature>
<comment type="function">
    <text evidence="7">Specifically dimethylates two adjacent adenosines (A1518 and A1519) in the loop of a conserved hairpin near the 3'-end of 16S rRNA in the 30S particle. May play a critical role in biogenesis of 30S subunits.</text>
</comment>
<keyword evidence="5 7" id="KW-0949">S-adenosyl-L-methionine</keyword>
<dbReference type="RefSeq" id="WP_005983518.1">
    <property type="nucleotide sequence ID" value="NZ_AOSV01000003.1"/>
</dbReference>
<evidence type="ECO:0000256" key="4">
    <source>
        <dbReference type="ARBA" id="ARBA00022679"/>
    </source>
</evidence>
<dbReference type="PANTHER" id="PTHR11727:SF7">
    <property type="entry name" value="DIMETHYLADENOSINE TRANSFERASE-RELATED"/>
    <property type="match status" value="1"/>
</dbReference>
<dbReference type="EMBL" id="AOSV01000003">
    <property type="protein sequence ID" value="EMG38764.1"/>
    <property type="molecule type" value="Genomic_DNA"/>
</dbReference>
<dbReference type="SUPFAM" id="SSF53335">
    <property type="entry name" value="S-adenosyl-L-methionine-dependent methyltransferases"/>
    <property type="match status" value="1"/>
</dbReference>
<evidence type="ECO:0000256" key="2">
    <source>
        <dbReference type="ARBA" id="ARBA00022552"/>
    </source>
</evidence>
<reference evidence="10 11" key="1">
    <citation type="journal article" date="2013" name="Genome Announc.">
        <title>Draft Genome Sequence for Desulfovibrio africanus Strain PCS.</title>
        <authorList>
            <person name="Brown S.D."/>
            <person name="Utturkar S.M."/>
            <person name="Arkin A.P."/>
            <person name="Deutschbauer A.M."/>
            <person name="Elias D.A."/>
            <person name="Hazen T.C."/>
            <person name="Chakraborty R."/>
        </authorList>
    </citation>
    <scope>NUCLEOTIDE SEQUENCE [LARGE SCALE GENOMIC DNA]</scope>
    <source>
        <strain evidence="10 11">PCS</strain>
    </source>
</reference>
<dbReference type="PATRIC" id="fig|1262666.3.peg.397"/>
<evidence type="ECO:0000256" key="5">
    <source>
        <dbReference type="ARBA" id="ARBA00022691"/>
    </source>
</evidence>
<dbReference type="Proteomes" id="UP000011922">
    <property type="component" value="Unassembled WGS sequence"/>
</dbReference>
<feature type="binding site" evidence="7 8">
    <location>
        <position position="17"/>
    </location>
    <ligand>
        <name>S-adenosyl-L-methionine</name>
        <dbReference type="ChEBI" id="CHEBI:59789"/>
    </ligand>
</feature>
<dbReference type="Gene3D" id="1.10.8.100">
    <property type="entry name" value="Ribosomal RNA adenine dimethylase-like, domain 2"/>
    <property type="match status" value="1"/>
</dbReference>
<dbReference type="GO" id="GO:0003723">
    <property type="term" value="F:RNA binding"/>
    <property type="evidence" value="ECO:0007669"/>
    <property type="project" value="UniProtKB-UniRule"/>
</dbReference>
<dbReference type="NCBIfam" id="TIGR00755">
    <property type="entry name" value="ksgA"/>
    <property type="match status" value="1"/>
</dbReference>
<feature type="binding site" evidence="7 8">
    <location>
        <position position="108"/>
    </location>
    <ligand>
        <name>S-adenosyl-L-methionine</name>
        <dbReference type="ChEBI" id="CHEBI:59789"/>
    </ligand>
</feature>
<dbReference type="InterPro" id="IPR020596">
    <property type="entry name" value="rRNA_Ade_Mease_Trfase_CS"/>
</dbReference>
<evidence type="ECO:0000256" key="3">
    <source>
        <dbReference type="ARBA" id="ARBA00022603"/>
    </source>
</evidence>
<evidence type="ECO:0000256" key="6">
    <source>
        <dbReference type="ARBA" id="ARBA00022884"/>
    </source>
</evidence>
<dbReference type="OrthoDB" id="9814755at2"/>
<sequence length="265" mass="30150">MQAADGKPFAKRSLGQNFLQDENIARKIVAALELQEGDTVVEIGPGRGALTRWLDESPAQRVLALEKDKDLAQQLGMVHPRVEIVVTDALRYSWEELAGVESLKYIGNLPYNIASPLMWEIVSRSPRYSRAVFMVQHEVGLRLTACPGNKSYGALSAWIQSFAHVRYLFRVPPQVFRPKPKVDSAVLCFEPLEEEIRPTHPALLAKLLHICFQKRRKQLRNILRDWWGERVGTSAGEFIKLAEARPEELTPKEFQRLALLIWGDE</sequence>
<feature type="binding site" evidence="7 8">
    <location>
        <position position="66"/>
    </location>
    <ligand>
        <name>S-adenosyl-L-methionine</name>
        <dbReference type="ChEBI" id="CHEBI:59789"/>
    </ligand>
</feature>
<keyword evidence="6 7" id="KW-0694">RNA-binding</keyword>
<keyword evidence="2 7" id="KW-0698">rRNA processing</keyword>
<comment type="caution">
    <text evidence="10">The sequence shown here is derived from an EMBL/GenBank/DDBJ whole genome shotgun (WGS) entry which is preliminary data.</text>
</comment>
<dbReference type="HAMAP" id="MF_00607">
    <property type="entry name" value="16SrRNA_methyltr_A"/>
    <property type="match status" value="1"/>
</dbReference>
<comment type="subcellular location">
    <subcellularLocation>
        <location evidence="7">Cytoplasm</location>
    </subcellularLocation>
</comment>
<gene>
    <name evidence="7" type="primary">rsmA</name>
    <name evidence="7" type="synonym">ksgA</name>
    <name evidence="10" type="ORF">PCS_00395</name>
</gene>
<dbReference type="GO" id="GO:0052908">
    <property type="term" value="F:16S rRNA (adenine(1518)-N(6)/adenine(1519)-N(6))-dimethyltransferase activity"/>
    <property type="evidence" value="ECO:0007669"/>
    <property type="project" value="UniProtKB-EC"/>
</dbReference>
<evidence type="ECO:0000313" key="11">
    <source>
        <dbReference type="Proteomes" id="UP000011922"/>
    </source>
</evidence>
<feature type="binding site" evidence="7 8">
    <location>
        <position position="88"/>
    </location>
    <ligand>
        <name>S-adenosyl-L-methionine</name>
        <dbReference type="ChEBI" id="CHEBI:59789"/>
    </ligand>
</feature>
<evidence type="ECO:0000259" key="9">
    <source>
        <dbReference type="SMART" id="SM00650"/>
    </source>
</evidence>
<dbReference type="SMART" id="SM00650">
    <property type="entry name" value="rADc"/>
    <property type="match status" value="1"/>
</dbReference>
<keyword evidence="4 7" id="KW-0808">Transferase</keyword>
<dbReference type="InterPro" id="IPR023165">
    <property type="entry name" value="rRNA_Ade_diMease-like_C"/>
</dbReference>
<dbReference type="AlphaFoldDB" id="M5PXI2"/>
<feature type="domain" description="Ribosomal RNA adenine methylase transferase N-terminal" evidence="9">
    <location>
        <begin position="24"/>
        <end position="193"/>
    </location>
</feature>
<evidence type="ECO:0000256" key="7">
    <source>
        <dbReference type="HAMAP-Rule" id="MF_00607"/>
    </source>
</evidence>
<evidence type="ECO:0000256" key="8">
    <source>
        <dbReference type="PROSITE-ProRule" id="PRU01026"/>
    </source>
</evidence>
<accession>M5PXI2</accession>